<dbReference type="Pfam" id="PF13439">
    <property type="entry name" value="Glyco_transf_4"/>
    <property type="match status" value="1"/>
</dbReference>
<evidence type="ECO:0000259" key="1">
    <source>
        <dbReference type="Pfam" id="PF00534"/>
    </source>
</evidence>
<keyword evidence="4" id="KW-1185">Reference proteome</keyword>
<evidence type="ECO:0000313" key="3">
    <source>
        <dbReference type="EMBL" id="ANB17163.1"/>
    </source>
</evidence>
<evidence type="ECO:0000259" key="2">
    <source>
        <dbReference type="Pfam" id="PF13439"/>
    </source>
</evidence>
<accession>A0A160DU33</accession>
<dbReference type="GO" id="GO:1901135">
    <property type="term" value="P:carbohydrate derivative metabolic process"/>
    <property type="evidence" value="ECO:0007669"/>
    <property type="project" value="UniProtKB-ARBA"/>
</dbReference>
<dbReference type="RefSeq" id="WP_067645157.1">
    <property type="nucleotide sequence ID" value="NZ_CP015249.1"/>
</dbReference>
<dbReference type="EMBL" id="CP015249">
    <property type="protein sequence ID" value="ANB17163.1"/>
    <property type="molecule type" value="Genomic_DNA"/>
</dbReference>
<dbReference type="AlphaFoldDB" id="A0A160DU33"/>
<dbReference type="STRING" id="1300342.I596_1133"/>
<gene>
    <name evidence="3" type="ORF">I596_1133</name>
</gene>
<dbReference type="GO" id="GO:0016757">
    <property type="term" value="F:glycosyltransferase activity"/>
    <property type="evidence" value="ECO:0007669"/>
    <property type="project" value="InterPro"/>
</dbReference>
<feature type="domain" description="Glycosyl transferase family 1" evidence="1">
    <location>
        <begin position="183"/>
        <end position="345"/>
    </location>
</feature>
<proteinExistence type="predicted"/>
<dbReference type="OrthoDB" id="5290958at2"/>
<feature type="domain" description="Glycosyltransferase subfamily 4-like N-terminal" evidence="2">
    <location>
        <begin position="13"/>
        <end position="166"/>
    </location>
</feature>
<dbReference type="Pfam" id="PF00534">
    <property type="entry name" value="Glycos_transf_1"/>
    <property type="match status" value="1"/>
</dbReference>
<dbReference type="KEGG" id="dko:I596_1133"/>
<organism evidence="3 4">
    <name type="scientific">Dokdonella koreensis DS-123</name>
    <dbReference type="NCBI Taxonomy" id="1300342"/>
    <lineage>
        <taxon>Bacteria</taxon>
        <taxon>Pseudomonadati</taxon>
        <taxon>Pseudomonadota</taxon>
        <taxon>Gammaproteobacteria</taxon>
        <taxon>Lysobacterales</taxon>
        <taxon>Rhodanobacteraceae</taxon>
        <taxon>Dokdonella</taxon>
    </lineage>
</organism>
<reference evidence="3 4" key="1">
    <citation type="submission" date="2016-04" db="EMBL/GenBank/DDBJ databases">
        <title>Complete genome sequence of Dokdonella koreensis DS-123T.</title>
        <authorList>
            <person name="Kim J.F."/>
            <person name="Lee H."/>
            <person name="Kwak M.-J."/>
        </authorList>
    </citation>
    <scope>NUCLEOTIDE SEQUENCE [LARGE SCALE GENOMIC DNA]</scope>
    <source>
        <strain evidence="3 4">DS-123</strain>
    </source>
</reference>
<evidence type="ECO:0000313" key="4">
    <source>
        <dbReference type="Proteomes" id="UP000076830"/>
    </source>
</evidence>
<dbReference type="Gene3D" id="3.40.50.2000">
    <property type="entry name" value="Glycogen Phosphorylase B"/>
    <property type="match status" value="2"/>
</dbReference>
<dbReference type="InterPro" id="IPR028098">
    <property type="entry name" value="Glyco_trans_4-like_N"/>
</dbReference>
<dbReference type="InterPro" id="IPR001296">
    <property type="entry name" value="Glyco_trans_1"/>
</dbReference>
<dbReference type="SUPFAM" id="SSF53756">
    <property type="entry name" value="UDP-Glycosyltransferase/glycogen phosphorylase"/>
    <property type="match status" value="1"/>
</dbReference>
<dbReference type="Proteomes" id="UP000076830">
    <property type="component" value="Chromosome"/>
</dbReference>
<protein>
    <submittedName>
        <fullName evidence="3">Glycosyltransferase</fullName>
    </submittedName>
</protein>
<name>A0A160DU33_9GAMM</name>
<dbReference type="PANTHER" id="PTHR12526">
    <property type="entry name" value="GLYCOSYLTRANSFERASE"/>
    <property type="match status" value="1"/>
</dbReference>
<sequence length="375" mass="39827">MNITHVVENLNRGGLERVVIDLVRVQRAAGHRCQVVCLFEEGALAEELATLDVPVTACGKQPGFDLGTVRRARALIRGHGTEVLNTHNAMAHYYATLASLGLRLRRVNTRHSMGVTPNHRRRDWLYRGAVRLTDTVISVSRASCEAAIAQGLVPAAKSIAIPNGIPIGDFQPRSAAAHAHLSQALQIAPDTHILGTVGRLHPAKDHAMLLRAFARLLGERPRSALVIVGDGSLRTDLERQARDTGIAGQVHFLGDRSDVKQLLCGFDLFVMSSSTEGYSIALVEACAAGLPVVATAVGGNPEIVGDGVNGLVVPPADPAALADALAALLGDEARRQAMSDAARRWALANGSIDAMARRYEAVYRGQPAAADGTSR</sequence>
<keyword evidence="3" id="KW-0808">Transferase</keyword>